<feature type="transmembrane region" description="Helical" evidence="2">
    <location>
        <begin position="79"/>
        <end position="98"/>
    </location>
</feature>
<feature type="transmembrane region" description="Helical" evidence="2">
    <location>
        <begin position="157"/>
        <end position="177"/>
    </location>
</feature>
<evidence type="ECO:0000313" key="5">
    <source>
        <dbReference type="Proteomes" id="UP000327362"/>
    </source>
</evidence>
<accession>A0AAI8SRI4</accession>
<feature type="transmembrane region" description="Helical" evidence="2">
    <location>
        <begin position="236"/>
        <end position="257"/>
    </location>
</feature>
<feature type="region of interest" description="Disordered" evidence="1">
    <location>
        <begin position="491"/>
        <end position="610"/>
    </location>
</feature>
<feature type="transmembrane region" description="Helical" evidence="2">
    <location>
        <begin position="47"/>
        <end position="67"/>
    </location>
</feature>
<reference evidence="4 5" key="1">
    <citation type="submission" date="2019-09" db="EMBL/GenBank/DDBJ databases">
        <title>Complete genome sequence of Mycobacterium avium subsp. hominissuis strain JP-H-1.</title>
        <authorList>
            <person name="Kinoshita Y."/>
            <person name="Niwa H."/>
            <person name="Uchida-Fujii E."/>
            <person name="Nukada T."/>
        </authorList>
    </citation>
    <scope>NUCLEOTIDE SEQUENCE [LARGE SCALE GENOMIC DNA]</scope>
    <source>
        <strain evidence="4 5">JP-H-1</strain>
    </source>
</reference>
<keyword evidence="2" id="KW-0812">Transmembrane</keyword>
<name>A0AAI8SRI4_MYCAV</name>
<dbReference type="Pfam" id="PF25592">
    <property type="entry name" value="DUF7937"/>
    <property type="match status" value="1"/>
</dbReference>
<feature type="domain" description="DUF7937" evidence="3">
    <location>
        <begin position="48"/>
        <end position="482"/>
    </location>
</feature>
<evidence type="ECO:0000256" key="1">
    <source>
        <dbReference type="SAM" id="MobiDB-lite"/>
    </source>
</evidence>
<protein>
    <recommendedName>
        <fullName evidence="3">DUF7937 domain-containing protein</fullName>
    </recommendedName>
</protein>
<gene>
    <name evidence="4" type="ORF">JPH1_45820</name>
</gene>
<feature type="transmembrane region" description="Helical" evidence="2">
    <location>
        <begin position="269"/>
        <end position="288"/>
    </location>
</feature>
<keyword evidence="2" id="KW-1133">Transmembrane helix</keyword>
<proteinExistence type="predicted"/>
<evidence type="ECO:0000313" key="4">
    <source>
        <dbReference type="EMBL" id="BBN50107.1"/>
    </source>
</evidence>
<evidence type="ECO:0000259" key="3">
    <source>
        <dbReference type="Pfam" id="PF25592"/>
    </source>
</evidence>
<dbReference type="EMBL" id="AP020326">
    <property type="protein sequence ID" value="BBN50107.1"/>
    <property type="molecule type" value="Genomic_DNA"/>
</dbReference>
<feature type="transmembrane region" description="Helical" evidence="2">
    <location>
        <begin position="351"/>
        <end position="373"/>
    </location>
</feature>
<keyword evidence="2" id="KW-0472">Membrane</keyword>
<organism evidence="4 5">
    <name type="scientific">Mycobacterium avium subsp. hominissuis</name>
    <dbReference type="NCBI Taxonomy" id="439334"/>
    <lineage>
        <taxon>Bacteria</taxon>
        <taxon>Bacillati</taxon>
        <taxon>Actinomycetota</taxon>
        <taxon>Actinomycetes</taxon>
        <taxon>Mycobacteriales</taxon>
        <taxon>Mycobacteriaceae</taxon>
        <taxon>Mycobacterium</taxon>
        <taxon>Mycobacterium avium complex (MAC)</taxon>
    </lineage>
</organism>
<feature type="transmembrane region" description="Helical" evidence="2">
    <location>
        <begin position="118"/>
        <end position="137"/>
    </location>
</feature>
<feature type="transmembrane region" description="Helical" evidence="2">
    <location>
        <begin position="385"/>
        <end position="401"/>
    </location>
</feature>
<evidence type="ECO:0000256" key="2">
    <source>
        <dbReference type="SAM" id="Phobius"/>
    </source>
</evidence>
<dbReference type="InterPro" id="IPR057697">
    <property type="entry name" value="DUF7937"/>
</dbReference>
<feature type="transmembrane region" description="Helical" evidence="2">
    <location>
        <begin position="455"/>
        <end position="482"/>
    </location>
</feature>
<feature type="transmembrane region" description="Helical" evidence="2">
    <location>
        <begin position="314"/>
        <end position="330"/>
    </location>
</feature>
<dbReference type="AlphaFoldDB" id="A0AAI8SRI4"/>
<dbReference type="Proteomes" id="UP000327362">
    <property type="component" value="Chromosome"/>
</dbReference>
<feature type="transmembrane region" description="Helical" evidence="2">
    <location>
        <begin position="197"/>
        <end position="216"/>
    </location>
</feature>
<feature type="region of interest" description="Disordered" evidence="1">
    <location>
        <begin position="1"/>
        <end position="22"/>
    </location>
</feature>
<feature type="transmembrane region" description="Helical" evidence="2">
    <location>
        <begin position="413"/>
        <end position="435"/>
    </location>
</feature>
<feature type="compositionally biased region" description="Low complexity" evidence="1">
    <location>
        <begin position="516"/>
        <end position="528"/>
    </location>
</feature>
<sequence>MVSQSSDDTPTGPIAGQPRQPAAPRIIRSHATGATPSPGPATTGRRVAADLTAVALLLAAVLLPWNLYFGVGIPDSNPIVFAVLVAVTALALAAVAVAGSWRAGGARFDPARAARLRLALNVPYLLLVLAFVGFDAVQTVRFGGTVDVPGGVGPGAWVGIAGALLSAQAVPAGTAAVPVPGTPAGDEATGWHRAARIIGALSMLAAVLSFGFNLYWRVRYALQSSGGAAQFGKENIAVIATAVVYGVVALVAVLVASRWLLRSDRASRLTTIALGTSTLAAGILVWLLPAGRDLDAFHGIAQNTSTAGVGFEGYLAWAAGAALFAPRSLFERRTPSHTEESAWRATARNGLLLIAVWALGSMAMRITDLAVAVTLNYPFSRYDSLVLAAFDLVTAVLAIWLRRRLANLAARLVTSLCGLVAALAVARVVVGVQLAPRFADTPNSPVHHPVYGNNLAQQITSAFDVTLCGLALGILVAAVVAGQLGRRRRARRAARRRAAQANAAAPTTRIPVSQGAAPSAAATTRIATGGPGADHEPPTTEIPRSPGRPGSSAATTPGRGRSRCPSPRSTGRRSSSRHRSGANANSRSPSPGWTAARNPSSRAARDGSATMWRTSPLRYWPVTTGATAPPRASHSAVATCKIEMGCPEQIFTAVKPSRQASAARLAAATSSTWMKSRICPPSSKTLGGSFFSSAERKIAATPEYGVSRGMPGPYTLW</sequence>
<feature type="compositionally biased region" description="Basic residues" evidence="1">
    <location>
        <begin position="570"/>
        <end position="580"/>
    </location>
</feature>